<name>F3L5P5_9GAMM</name>
<proteinExistence type="predicted"/>
<protein>
    <submittedName>
        <fullName evidence="1">Uncharacterized protein</fullName>
    </submittedName>
</protein>
<dbReference type="RefSeq" id="WP_009577182.1">
    <property type="nucleotide sequence ID" value="NZ_AEIG01000121.1"/>
</dbReference>
<evidence type="ECO:0000313" key="2">
    <source>
        <dbReference type="Proteomes" id="UP000005615"/>
    </source>
</evidence>
<sequence length="249" mass="25930">MFALIDLTSLLFVLFSSIAVVLACGSGGNSKVGLLAALPEIGIFGMYAGLVIMMSNMYDPANLPPAIAVAFMPILYASIIGFVVVSMSSSSDQSEAPEASWRPFAGVAVFLATISAIFYEHAAAMLIPEAALVVAVLFATCLGAQRFSGRNDPSQVFSLLPSIGLLTGGIGLILALINISDPKSVGPALAISVGGIMYTSLIKILWLLLTPRYAEQLDGSSPAIDWAPSRLAFFGLSILILVLAISDLG</sequence>
<dbReference type="OrthoDB" id="5739211at2"/>
<reference evidence="1 2" key="1">
    <citation type="journal article" date="2011" name="J. Bacteriol.">
        <title>Genome sequence of strain IMCC3088, a proteorhodopsin-containing marine bacterium belonging to the OM60/NOR5 clade.</title>
        <authorList>
            <person name="Jang Y."/>
            <person name="Oh H.M."/>
            <person name="Kang I."/>
            <person name="Lee K."/>
            <person name="Yang S.J."/>
            <person name="Cho J.C."/>
        </authorList>
    </citation>
    <scope>NUCLEOTIDE SEQUENCE [LARGE SCALE GENOMIC DNA]</scope>
    <source>
        <strain evidence="1 2">IMCC3088</strain>
    </source>
</reference>
<accession>F3L5P5</accession>
<gene>
    <name evidence="1" type="ORF">IMCC3088_325</name>
</gene>
<dbReference type="EMBL" id="AEIG01000121">
    <property type="protein sequence ID" value="EGG28353.1"/>
    <property type="molecule type" value="Genomic_DNA"/>
</dbReference>
<evidence type="ECO:0000313" key="1">
    <source>
        <dbReference type="EMBL" id="EGG28353.1"/>
    </source>
</evidence>
<comment type="caution">
    <text evidence="1">The sequence shown here is derived from an EMBL/GenBank/DDBJ whole genome shotgun (WGS) entry which is preliminary data.</text>
</comment>
<organism evidence="1 2">
    <name type="scientific">Aequoribacter fuscus</name>
    <dbReference type="NCBI Taxonomy" id="2518989"/>
    <lineage>
        <taxon>Bacteria</taxon>
        <taxon>Pseudomonadati</taxon>
        <taxon>Pseudomonadota</taxon>
        <taxon>Gammaproteobacteria</taxon>
        <taxon>Cellvibrionales</taxon>
        <taxon>Halieaceae</taxon>
        <taxon>Aequoribacter</taxon>
    </lineage>
</organism>
<dbReference type="AlphaFoldDB" id="F3L5P5"/>
<keyword evidence="2" id="KW-1185">Reference proteome</keyword>
<dbReference type="Proteomes" id="UP000005615">
    <property type="component" value="Unassembled WGS sequence"/>
</dbReference>